<keyword evidence="2" id="KW-0436">Ligase</keyword>
<dbReference type="Pfam" id="PF00501">
    <property type="entry name" value="AMP-binding"/>
    <property type="match status" value="1"/>
</dbReference>
<protein>
    <recommendedName>
        <fullName evidence="3">AMP-dependent synthetase/ligase domain-containing protein</fullName>
    </recommendedName>
</protein>
<dbReference type="Gene3D" id="3.30.300.30">
    <property type="match status" value="1"/>
</dbReference>
<accession>A0A0D2HAP6</accession>
<dbReference type="Proteomes" id="UP000053029">
    <property type="component" value="Unassembled WGS sequence"/>
</dbReference>
<sequence>MGMAVELQLEFGLAGAAALSAYLNAKFHLGKDLTQIYYHRRGERYQARLKAQNKINLWASFCENADKFADRDCIWYSDPSTSPPTVHNYTWREAREHACRYAQWFLEAGVRPGDCVGFYLQNSPDFVLGWLGLLAIGCYPAMINYNLVGGALVHCVKIAECRILLVDEDFRDRVSSSSLLEDKELQQLQVSVHVIDGDFRARLARFPGGMPSAAAEYTKDIGEKTRLALRYTSGTTGYPKGVMATIGRYYARLASQFTQMGIQPLREDGSGDRWYICIPMCHSTAGSAAIICMIMPTTLCIGKKFSASRFWDEVRASRSTIATYVGEIARYLLAQPPSPLDREHNLRMVYGNGMRPDVWGRFQSRFGIPRVCEFYGSTEGGLSHLNVQEGEFLRDAVGHDGLLRRWQLRGEMVPVLVDAESHEIVRDAATGFAVRMPYEVGGELLFRLASEAAFVGYWRNREATEKKLARDVFRKGDLWYRTGDSLKRDSDGRWSFLDRLGDTFRWKGENVSTAEVSECLGRYPGVIDANVYGVQVPNHDGRAGCAALMLDGEVGQGFDLDGLLSHAQRDLPGFAIPLFLRIVPTGSLNSMGLKQEKVQPRAEGVDPSRVRGDQVYVLRGGRYVRFTQKDWDDLVGARSRL</sequence>
<dbReference type="InterPro" id="IPR045851">
    <property type="entry name" value="AMP-bd_C_sf"/>
</dbReference>
<reference evidence="4 5" key="1">
    <citation type="submission" date="2015-01" db="EMBL/GenBank/DDBJ databases">
        <title>The Genome Sequence of Fonsecaea pedrosoi CBS 271.37.</title>
        <authorList>
            <consortium name="The Broad Institute Genomics Platform"/>
            <person name="Cuomo C."/>
            <person name="de Hoog S."/>
            <person name="Gorbushina A."/>
            <person name="Stielow B."/>
            <person name="Teixiera M."/>
            <person name="Abouelleil A."/>
            <person name="Chapman S.B."/>
            <person name="Priest M."/>
            <person name="Young S.K."/>
            <person name="Wortman J."/>
            <person name="Nusbaum C."/>
            <person name="Birren B."/>
        </authorList>
    </citation>
    <scope>NUCLEOTIDE SEQUENCE [LARGE SCALE GENOMIC DNA]</scope>
    <source>
        <strain evidence="4 5">CBS 271.37</strain>
    </source>
</reference>
<dbReference type="PANTHER" id="PTHR43107">
    <property type="entry name" value="LONG-CHAIN FATTY ACID TRANSPORT PROTEIN"/>
    <property type="match status" value="1"/>
</dbReference>
<dbReference type="STRING" id="1442368.A0A0D2HAP6"/>
<dbReference type="GO" id="GO:0009898">
    <property type="term" value="C:cytoplasmic side of plasma membrane"/>
    <property type="evidence" value="ECO:0007669"/>
    <property type="project" value="TreeGrafter"/>
</dbReference>
<evidence type="ECO:0000313" key="4">
    <source>
        <dbReference type="EMBL" id="KIW81634.1"/>
    </source>
</evidence>
<dbReference type="GO" id="GO:0004467">
    <property type="term" value="F:long-chain fatty acid-CoA ligase activity"/>
    <property type="evidence" value="ECO:0007669"/>
    <property type="project" value="TreeGrafter"/>
</dbReference>
<dbReference type="InterPro" id="IPR020845">
    <property type="entry name" value="AMP-binding_CS"/>
</dbReference>
<evidence type="ECO:0000256" key="2">
    <source>
        <dbReference type="ARBA" id="ARBA00022598"/>
    </source>
</evidence>
<dbReference type="RefSeq" id="XP_013285442.1">
    <property type="nucleotide sequence ID" value="XM_013429988.1"/>
</dbReference>
<dbReference type="HOGENOM" id="CLU_000022_46_3_1"/>
<proteinExistence type="inferred from homology"/>
<evidence type="ECO:0000259" key="3">
    <source>
        <dbReference type="Pfam" id="PF00501"/>
    </source>
</evidence>
<gene>
    <name evidence="4" type="ORF">Z517_04660</name>
</gene>
<dbReference type="VEuPathDB" id="FungiDB:Z517_04660"/>
<dbReference type="GeneID" id="25304150"/>
<dbReference type="GO" id="GO:0005777">
    <property type="term" value="C:peroxisome"/>
    <property type="evidence" value="ECO:0007669"/>
    <property type="project" value="TreeGrafter"/>
</dbReference>
<evidence type="ECO:0000256" key="1">
    <source>
        <dbReference type="ARBA" id="ARBA00006432"/>
    </source>
</evidence>
<dbReference type="AlphaFoldDB" id="A0A0D2HAP6"/>
<dbReference type="PANTHER" id="PTHR43107:SF6">
    <property type="entry name" value="ACYL-COA SYNTHETASE FAMILY PROTEIN (CEFD1), PUTATIVE (AFU_ORTHOLOGUE AFUA_6G03630)-RELATED"/>
    <property type="match status" value="1"/>
</dbReference>
<dbReference type="GO" id="GO:0044539">
    <property type="term" value="P:long-chain fatty acid import into cell"/>
    <property type="evidence" value="ECO:0007669"/>
    <property type="project" value="TreeGrafter"/>
</dbReference>
<name>A0A0D2HAP6_9EURO</name>
<dbReference type="PROSITE" id="PS00455">
    <property type="entry name" value="AMP_BINDING"/>
    <property type="match status" value="1"/>
</dbReference>
<dbReference type="InterPro" id="IPR042099">
    <property type="entry name" value="ANL_N_sf"/>
</dbReference>
<evidence type="ECO:0000313" key="5">
    <source>
        <dbReference type="Proteomes" id="UP000053029"/>
    </source>
</evidence>
<dbReference type="GO" id="GO:0005324">
    <property type="term" value="F:long-chain fatty acid transmembrane transporter activity"/>
    <property type="evidence" value="ECO:0007669"/>
    <property type="project" value="TreeGrafter"/>
</dbReference>
<keyword evidence="5" id="KW-1185">Reference proteome</keyword>
<dbReference type="OrthoDB" id="196650at2759"/>
<dbReference type="GO" id="GO:0005811">
    <property type="term" value="C:lipid droplet"/>
    <property type="evidence" value="ECO:0007669"/>
    <property type="project" value="TreeGrafter"/>
</dbReference>
<feature type="domain" description="AMP-dependent synthetase/ligase" evidence="3">
    <location>
        <begin position="63"/>
        <end position="447"/>
    </location>
</feature>
<dbReference type="InterPro" id="IPR000873">
    <property type="entry name" value="AMP-dep_synth/lig_dom"/>
</dbReference>
<organism evidence="4 5">
    <name type="scientific">Fonsecaea pedrosoi CBS 271.37</name>
    <dbReference type="NCBI Taxonomy" id="1442368"/>
    <lineage>
        <taxon>Eukaryota</taxon>
        <taxon>Fungi</taxon>
        <taxon>Dikarya</taxon>
        <taxon>Ascomycota</taxon>
        <taxon>Pezizomycotina</taxon>
        <taxon>Eurotiomycetes</taxon>
        <taxon>Chaetothyriomycetidae</taxon>
        <taxon>Chaetothyriales</taxon>
        <taxon>Herpotrichiellaceae</taxon>
        <taxon>Fonsecaea</taxon>
    </lineage>
</organism>
<comment type="similarity">
    <text evidence="1">Belongs to the ATP-dependent AMP-binding enzyme family.</text>
</comment>
<dbReference type="Gene3D" id="3.40.50.12780">
    <property type="entry name" value="N-terminal domain of ligase-like"/>
    <property type="match status" value="1"/>
</dbReference>
<dbReference type="SUPFAM" id="SSF56801">
    <property type="entry name" value="Acetyl-CoA synthetase-like"/>
    <property type="match status" value="1"/>
</dbReference>
<dbReference type="EMBL" id="KN846971">
    <property type="protein sequence ID" value="KIW81634.1"/>
    <property type="molecule type" value="Genomic_DNA"/>
</dbReference>